<proteinExistence type="predicted"/>
<feature type="transmembrane region" description="Helical" evidence="1">
    <location>
        <begin position="49"/>
        <end position="74"/>
    </location>
</feature>
<dbReference type="SUPFAM" id="SSF81321">
    <property type="entry name" value="Family A G protein-coupled receptor-like"/>
    <property type="match status" value="1"/>
</dbReference>
<keyword evidence="1" id="KW-0812">Transmembrane</keyword>
<dbReference type="OrthoDB" id="10424828at2759"/>
<keyword evidence="1" id="KW-0472">Membrane</keyword>
<dbReference type="Proteomes" id="UP000582659">
    <property type="component" value="Unassembled WGS sequence"/>
</dbReference>
<organism evidence="2 3">
    <name type="scientific">Bursaphelenchus xylophilus</name>
    <name type="common">Pinewood nematode worm</name>
    <name type="synonym">Aphelenchoides xylophilus</name>
    <dbReference type="NCBI Taxonomy" id="6326"/>
    <lineage>
        <taxon>Eukaryota</taxon>
        <taxon>Metazoa</taxon>
        <taxon>Ecdysozoa</taxon>
        <taxon>Nematoda</taxon>
        <taxon>Chromadorea</taxon>
        <taxon>Rhabditida</taxon>
        <taxon>Tylenchina</taxon>
        <taxon>Tylenchomorpha</taxon>
        <taxon>Aphelenchoidea</taxon>
        <taxon>Aphelenchoididae</taxon>
        <taxon>Bursaphelenchus</taxon>
    </lineage>
</organism>
<feature type="transmembrane region" description="Helical" evidence="1">
    <location>
        <begin position="133"/>
        <end position="151"/>
    </location>
</feature>
<keyword evidence="3" id="KW-1185">Reference proteome</keyword>
<comment type="caution">
    <text evidence="2">The sequence shown here is derived from an EMBL/GenBank/DDBJ whole genome shotgun (WGS) entry which is preliminary data.</text>
</comment>
<feature type="transmembrane region" description="Helical" evidence="1">
    <location>
        <begin position="6"/>
        <end position="28"/>
    </location>
</feature>
<feature type="transmembrane region" description="Helical" evidence="1">
    <location>
        <begin position="94"/>
        <end position="113"/>
    </location>
</feature>
<dbReference type="EMBL" id="CAJFCV020000006">
    <property type="protein sequence ID" value="CAG9131418.1"/>
    <property type="molecule type" value="Genomic_DNA"/>
</dbReference>
<dbReference type="PANTHER" id="PTHR22943">
    <property type="entry name" value="7-TRANSMEMBRANE DOMAIN RECEPTOR C.ELEGANS"/>
    <property type="match status" value="1"/>
</dbReference>
<dbReference type="Proteomes" id="UP000659654">
    <property type="component" value="Unassembled WGS sequence"/>
</dbReference>
<dbReference type="AlphaFoldDB" id="A0A7I8XBZ2"/>
<evidence type="ECO:0000256" key="1">
    <source>
        <dbReference type="SAM" id="Phobius"/>
    </source>
</evidence>
<evidence type="ECO:0000313" key="2">
    <source>
        <dbReference type="EMBL" id="CAD5235196.1"/>
    </source>
</evidence>
<gene>
    <name evidence="2" type="ORF">BXYJ_LOCUS15287</name>
</gene>
<evidence type="ECO:0000313" key="3">
    <source>
        <dbReference type="Proteomes" id="UP000659654"/>
    </source>
</evidence>
<protein>
    <submittedName>
        <fullName evidence="2">(pine wood nematode) hypothetical protein</fullName>
    </submittedName>
</protein>
<dbReference type="InterPro" id="IPR019422">
    <property type="entry name" value="7TM_GPCR_serpentine_rcpt_Srh"/>
</dbReference>
<keyword evidence="1" id="KW-1133">Transmembrane helix</keyword>
<feature type="transmembrane region" description="Helical" evidence="1">
    <location>
        <begin position="228"/>
        <end position="247"/>
    </location>
</feature>
<accession>A0A7I8XBZ2</accession>
<dbReference type="PANTHER" id="PTHR22943:SF248">
    <property type="entry name" value="SEVEN TM RECEPTOR"/>
    <property type="match status" value="1"/>
</dbReference>
<sequence>MDFRLLSYILIKSSSAVAVFFNVSLLYITYKSRKITTLKEFNQIININVCLDLFLVLNMTFNDIEIAISDGLFFVFSNANIWPFPTWLKSFITWNFHCCCGLSGIFGIVPLYYRYQTFVKGEPIKLYKMIPWILIPIWNTSWALMTVYQFQPRRLDYVNVLDPKVWPDAKKKFFIVSDAEGVFGNIYGASCLITFSGAFMFSGYMITRVQARMRGNSNVSGKTKKMQASFNRIVISQLLLAVLLGITPVMGVVTEMQLKLKNSNVHFVMHTFMSFLPVANSLSTLCFFKHYRRHFIMLLTCGRIDISGGSSRIDATDFSKSKIGSQDFASAFGLGTVRYNTLQQHSEGSVTHGGLRPPKLPKKVSLARPSASQNHFFLSYSIVIELCLGLRPRHSALQHSTTICSRFRDRRRPSAAEASKKKSVWLGLRPRRVVF</sequence>
<name>A0A7I8XBZ2_BURXY</name>
<feature type="transmembrane region" description="Helical" evidence="1">
    <location>
        <begin position="267"/>
        <end position="288"/>
    </location>
</feature>
<dbReference type="Pfam" id="PF10318">
    <property type="entry name" value="7TM_GPCR_Srh"/>
    <property type="match status" value="1"/>
</dbReference>
<reference evidence="2" key="1">
    <citation type="submission" date="2020-09" db="EMBL/GenBank/DDBJ databases">
        <authorList>
            <person name="Kikuchi T."/>
        </authorList>
    </citation>
    <scope>NUCLEOTIDE SEQUENCE</scope>
    <source>
        <strain evidence="2">Ka4C1</strain>
    </source>
</reference>
<feature type="transmembrane region" description="Helical" evidence="1">
    <location>
        <begin position="186"/>
        <end position="207"/>
    </location>
</feature>
<dbReference type="EMBL" id="CAJFDI010000006">
    <property type="protein sequence ID" value="CAD5235196.1"/>
    <property type="molecule type" value="Genomic_DNA"/>
</dbReference>